<keyword evidence="5" id="KW-0418">Kinase</keyword>
<keyword evidence="3" id="KW-0597">Phosphoprotein</keyword>
<dbReference type="GO" id="GO:0000155">
    <property type="term" value="F:phosphorelay sensor kinase activity"/>
    <property type="evidence" value="ECO:0007669"/>
    <property type="project" value="InterPro"/>
</dbReference>
<dbReference type="SMART" id="SM00387">
    <property type="entry name" value="HATPase_c"/>
    <property type="match status" value="1"/>
</dbReference>
<dbReference type="PANTHER" id="PTHR43711:SF26">
    <property type="entry name" value="SENSOR HISTIDINE KINASE RCSC"/>
    <property type="match status" value="1"/>
</dbReference>
<dbReference type="Gene3D" id="1.10.287.130">
    <property type="match status" value="1"/>
</dbReference>
<evidence type="ECO:0000256" key="2">
    <source>
        <dbReference type="ARBA" id="ARBA00012438"/>
    </source>
</evidence>
<protein>
    <recommendedName>
        <fullName evidence="2">histidine kinase</fullName>
        <ecNumber evidence="2">2.7.13.3</ecNumber>
    </recommendedName>
</protein>
<evidence type="ECO:0000313" key="10">
    <source>
        <dbReference type="EMBL" id="EKS42846.1"/>
    </source>
</evidence>
<comment type="caution">
    <text evidence="10">The sequence shown here is derived from an EMBL/GenBank/DDBJ whole genome shotgun (WGS) entry which is preliminary data.</text>
</comment>
<feature type="region of interest" description="Disordered" evidence="7">
    <location>
        <begin position="495"/>
        <end position="531"/>
    </location>
</feature>
<keyword evidence="8" id="KW-1133">Transmembrane helix</keyword>
<evidence type="ECO:0000256" key="4">
    <source>
        <dbReference type="ARBA" id="ARBA00022679"/>
    </source>
</evidence>
<feature type="transmembrane region" description="Helical" evidence="8">
    <location>
        <begin position="86"/>
        <end position="108"/>
    </location>
</feature>
<dbReference type="InterPro" id="IPR003661">
    <property type="entry name" value="HisK_dim/P_dom"/>
</dbReference>
<organism evidence="10 11">
    <name type="scientific">Afipia clevelandensis ATCC 49720</name>
    <dbReference type="NCBI Taxonomy" id="883079"/>
    <lineage>
        <taxon>Bacteria</taxon>
        <taxon>Pseudomonadati</taxon>
        <taxon>Pseudomonadota</taxon>
        <taxon>Alphaproteobacteria</taxon>
        <taxon>Hyphomicrobiales</taxon>
        <taxon>Nitrobacteraceae</taxon>
        <taxon>Afipia</taxon>
    </lineage>
</organism>
<dbReference type="SUPFAM" id="SSF47384">
    <property type="entry name" value="Homodimeric domain of signal transducing histidine kinase"/>
    <property type="match status" value="1"/>
</dbReference>
<dbReference type="AlphaFoldDB" id="K8PMM4"/>
<comment type="catalytic activity">
    <reaction evidence="1">
        <text>ATP + protein L-histidine = ADP + protein N-phospho-L-histidine.</text>
        <dbReference type="EC" id="2.7.13.3"/>
    </reaction>
</comment>
<dbReference type="Proteomes" id="UP000001095">
    <property type="component" value="Unassembled WGS sequence"/>
</dbReference>
<sequence length="531" mass="57721">MSETADKKELSAPSAEMPARNRRAASQRVREARDRLTSTSGTRPAFDHELLRQYAQTRISASLVVVLLVVSTGILTSFWIPPLAAIVWTAVILTIHGVVIRFCSKFLAITSSTPATTRKWRLRFVGLDLLYGLAWTVVLVHPSGIDVVSNTLMLFVMLLVIAVSSMLAASLPIAAFAATVPVSAAIALNFILRGTFDDYILAALAITAEGYFALLAHRLHSTTLATLEARAEKDALIGELEQAKAISDEARHRAESANVSKSRFLAQMSHELRTPLNAILGFSEVMKSEIFGPHAVEVYKDYSSDIHNSGVHLLNLINEILDLSRIEAGRYELNEEPISLVHIVADCHHLLKLRASSRGITIHEVFEQDMPKLWGDERATRQVVLNLLSNSIKFTPPGGEIWLKVGWTASGGQYLSVKDTGSGIAEDEIPVVLASFGQGSNSIKSAEQGAGLGLPIAKSLIDMHGGTFTLKSTLRVGTEVIVTYPPERVMTALAPMRDDSPPLQPDRPPEGITGDKSRPRFKPIMNAGTGI</sequence>
<dbReference type="CDD" id="cd00082">
    <property type="entry name" value="HisKA"/>
    <property type="match status" value="1"/>
</dbReference>
<keyword evidence="8" id="KW-0472">Membrane</keyword>
<evidence type="ECO:0000256" key="6">
    <source>
        <dbReference type="ARBA" id="ARBA00023012"/>
    </source>
</evidence>
<dbReference type="HOGENOM" id="CLU_000445_114_75_5"/>
<dbReference type="InterPro" id="IPR004358">
    <property type="entry name" value="Sig_transdc_His_kin-like_C"/>
</dbReference>
<feature type="transmembrane region" description="Helical" evidence="8">
    <location>
        <begin position="147"/>
        <end position="167"/>
    </location>
</feature>
<evidence type="ECO:0000259" key="9">
    <source>
        <dbReference type="PROSITE" id="PS50109"/>
    </source>
</evidence>
<evidence type="ECO:0000256" key="5">
    <source>
        <dbReference type="ARBA" id="ARBA00022777"/>
    </source>
</evidence>
<keyword evidence="11" id="KW-1185">Reference proteome</keyword>
<evidence type="ECO:0000256" key="7">
    <source>
        <dbReference type="SAM" id="MobiDB-lite"/>
    </source>
</evidence>
<dbReference type="SMART" id="SM00388">
    <property type="entry name" value="HisKA"/>
    <property type="match status" value="1"/>
</dbReference>
<dbReference type="InterPro" id="IPR036097">
    <property type="entry name" value="HisK_dim/P_sf"/>
</dbReference>
<keyword evidence="4" id="KW-0808">Transferase</keyword>
<feature type="compositionally biased region" description="Basic and acidic residues" evidence="7">
    <location>
        <begin position="1"/>
        <end position="10"/>
    </location>
</feature>
<dbReference type="InterPro" id="IPR003594">
    <property type="entry name" value="HATPase_dom"/>
</dbReference>
<dbReference type="SUPFAM" id="SSF55874">
    <property type="entry name" value="ATPase domain of HSP90 chaperone/DNA topoisomerase II/histidine kinase"/>
    <property type="match status" value="1"/>
</dbReference>
<dbReference type="PROSITE" id="PS50109">
    <property type="entry name" value="HIS_KIN"/>
    <property type="match status" value="1"/>
</dbReference>
<dbReference type="InterPro" id="IPR005467">
    <property type="entry name" value="His_kinase_dom"/>
</dbReference>
<dbReference type="OrthoDB" id="9801651at2"/>
<keyword evidence="6" id="KW-0902">Two-component regulatory system</keyword>
<gene>
    <name evidence="10" type="ORF">HMPREF9696_00389</name>
</gene>
<dbReference type="PANTHER" id="PTHR43711">
    <property type="entry name" value="TWO-COMPONENT HISTIDINE KINASE"/>
    <property type="match status" value="1"/>
</dbReference>
<evidence type="ECO:0000256" key="3">
    <source>
        <dbReference type="ARBA" id="ARBA00022553"/>
    </source>
</evidence>
<keyword evidence="8" id="KW-0812">Transmembrane</keyword>
<dbReference type="PATRIC" id="fig|883079.3.peg.403"/>
<dbReference type="Pfam" id="PF00512">
    <property type="entry name" value="HisKA"/>
    <property type="match status" value="1"/>
</dbReference>
<dbReference type="EMBL" id="AGWY01000001">
    <property type="protein sequence ID" value="EKS42846.1"/>
    <property type="molecule type" value="Genomic_DNA"/>
</dbReference>
<feature type="transmembrane region" description="Helical" evidence="8">
    <location>
        <begin position="120"/>
        <end position="141"/>
    </location>
</feature>
<evidence type="ECO:0000256" key="8">
    <source>
        <dbReference type="SAM" id="Phobius"/>
    </source>
</evidence>
<name>K8PMM4_9BRAD</name>
<evidence type="ECO:0000256" key="1">
    <source>
        <dbReference type="ARBA" id="ARBA00000085"/>
    </source>
</evidence>
<feature type="compositionally biased region" description="Basic and acidic residues" evidence="7">
    <location>
        <begin position="507"/>
        <end position="518"/>
    </location>
</feature>
<feature type="transmembrane region" description="Helical" evidence="8">
    <location>
        <begin position="59"/>
        <end position="80"/>
    </location>
</feature>
<dbReference type="InterPro" id="IPR050736">
    <property type="entry name" value="Sensor_HK_Regulatory"/>
</dbReference>
<dbReference type="PRINTS" id="PR00344">
    <property type="entry name" value="BCTRLSENSOR"/>
</dbReference>
<dbReference type="Pfam" id="PF02518">
    <property type="entry name" value="HATPase_c"/>
    <property type="match status" value="1"/>
</dbReference>
<proteinExistence type="predicted"/>
<feature type="domain" description="Histidine kinase" evidence="9">
    <location>
        <begin position="267"/>
        <end position="488"/>
    </location>
</feature>
<feature type="region of interest" description="Disordered" evidence="7">
    <location>
        <begin position="1"/>
        <end position="41"/>
    </location>
</feature>
<dbReference type="Gene3D" id="3.30.565.10">
    <property type="entry name" value="Histidine kinase-like ATPase, C-terminal domain"/>
    <property type="match status" value="1"/>
</dbReference>
<evidence type="ECO:0000313" key="11">
    <source>
        <dbReference type="Proteomes" id="UP000001095"/>
    </source>
</evidence>
<dbReference type="EC" id="2.7.13.3" evidence="2"/>
<dbReference type="RefSeq" id="WP_002711255.1">
    <property type="nucleotide sequence ID" value="NZ_KB375281.1"/>
</dbReference>
<reference evidence="10 11" key="1">
    <citation type="submission" date="2012-04" db="EMBL/GenBank/DDBJ databases">
        <title>The Genome Sequence of Afipia clevelandensis ATCC 49720.</title>
        <authorList>
            <consortium name="The Broad Institute Genome Sequencing Platform"/>
            <person name="Earl A."/>
            <person name="Ward D."/>
            <person name="Feldgarden M."/>
            <person name="Gevers D."/>
            <person name="Huys G."/>
            <person name="Walker B."/>
            <person name="Young S.K."/>
            <person name="Zeng Q."/>
            <person name="Gargeya S."/>
            <person name="Fitzgerald M."/>
            <person name="Haas B."/>
            <person name="Abouelleil A."/>
            <person name="Alvarado L."/>
            <person name="Arachchi H.M."/>
            <person name="Berlin A."/>
            <person name="Chapman S.B."/>
            <person name="Goldberg J."/>
            <person name="Griggs A."/>
            <person name="Gujja S."/>
            <person name="Hansen M."/>
            <person name="Howarth C."/>
            <person name="Imamovic A."/>
            <person name="Larimer J."/>
            <person name="McCowen C."/>
            <person name="Montmayeur A."/>
            <person name="Murphy C."/>
            <person name="Neiman D."/>
            <person name="Pearson M."/>
            <person name="Priest M."/>
            <person name="Roberts A."/>
            <person name="Saif S."/>
            <person name="Shea T."/>
            <person name="Sisk P."/>
            <person name="Sykes S."/>
            <person name="Wortman J."/>
            <person name="Nusbaum C."/>
            <person name="Birren B."/>
        </authorList>
    </citation>
    <scope>NUCLEOTIDE SEQUENCE [LARGE SCALE GENOMIC DNA]</scope>
    <source>
        <strain evidence="10 11">ATCC 49720</strain>
    </source>
</reference>
<feature type="transmembrane region" description="Helical" evidence="8">
    <location>
        <begin position="199"/>
        <end position="216"/>
    </location>
</feature>
<accession>K8PMM4</accession>
<dbReference type="InterPro" id="IPR036890">
    <property type="entry name" value="HATPase_C_sf"/>
</dbReference>